<dbReference type="Gene3D" id="3.40.50.620">
    <property type="entry name" value="HUPs"/>
    <property type="match status" value="1"/>
</dbReference>
<dbReference type="PANTHER" id="PTHR43153">
    <property type="entry name" value="ELECTRON TRANSFER FLAVOPROTEIN ALPHA"/>
    <property type="match status" value="1"/>
</dbReference>
<feature type="domain" description="Electron transfer flavoprotein alpha/beta-subunit N-terminal" evidence="8">
    <location>
        <begin position="14"/>
        <end position="177"/>
    </location>
</feature>
<evidence type="ECO:0000256" key="6">
    <source>
        <dbReference type="PIRSR" id="PIRSR000089-1"/>
    </source>
</evidence>
<reference evidence="9" key="2">
    <citation type="submission" date="2020-09" db="EMBL/GenBank/DDBJ databases">
        <authorList>
            <person name="Sun Q."/>
            <person name="Zhou Y."/>
        </authorList>
    </citation>
    <scope>NUCLEOTIDE SEQUENCE</scope>
    <source>
        <strain evidence="9">CGMCC 1.15388</strain>
    </source>
</reference>
<dbReference type="InterPro" id="IPR001308">
    <property type="entry name" value="ETF_a/FixB"/>
</dbReference>
<dbReference type="InterPro" id="IPR014730">
    <property type="entry name" value="ETF_a/b_N"/>
</dbReference>
<dbReference type="Pfam" id="PF01012">
    <property type="entry name" value="ETF"/>
    <property type="match status" value="1"/>
</dbReference>
<gene>
    <name evidence="9" type="ORF">GCM10011401_22960</name>
</gene>
<feature type="binding site" evidence="6">
    <location>
        <begin position="245"/>
        <end position="246"/>
    </location>
    <ligand>
        <name>FAD</name>
        <dbReference type="ChEBI" id="CHEBI:57692"/>
    </ligand>
</feature>
<evidence type="ECO:0000259" key="8">
    <source>
        <dbReference type="Pfam" id="PF01012"/>
    </source>
</evidence>
<proteinExistence type="inferred from homology"/>
<comment type="similarity">
    <text evidence="1">Belongs to the ETF alpha-subunit/FixB family.</text>
</comment>
<evidence type="ECO:0000313" key="9">
    <source>
        <dbReference type="EMBL" id="GGE75147.1"/>
    </source>
</evidence>
<name>A0A917ATX2_9MICC</name>
<keyword evidence="3" id="KW-0285">Flavoprotein</keyword>
<feature type="binding site" evidence="6">
    <location>
        <begin position="259"/>
        <end position="263"/>
    </location>
    <ligand>
        <name>FAD</name>
        <dbReference type="ChEBI" id="CHEBI:57692"/>
    </ligand>
</feature>
<dbReference type="GO" id="GO:0009055">
    <property type="term" value="F:electron transfer activity"/>
    <property type="evidence" value="ECO:0007669"/>
    <property type="project" value="InterPro"/>
</dbReference>
<keyword evidence="4 6" id="KW-0274">FAD</keyword>
<dbReference type="Proteomes" id="UP000633136">
    <property type="component" value="Unassembled WGS sequence"/>
</dbReference>
<dbReference type="InterPro" id="IPR029035">
    <property type="entry name" value="DHS-like_NAD/FAD-binding_dom"/>
</dbReference>
<comment type="caution">
    <text evidence="9">The sequence shown here is derived from an EMBL/GenBank/DDBJ whole genome shotgun (WGS) entry which is preliminary data.</text>
</comment>
<evidence type="ECO:0000256" key="2">
    <source>
        <dbReference type="ARBA" id="ARBA00011355"/>
    </source>
</evidence>
<accession>A0A917ATX2</accession>
<dbReference type="PIRSF" id="PIRSF000089">
    <property type="entry name" value="Electra_flavoP_a"/>
    <property type="match status" value="1"/>
</dbReference>
<organism evidence="9 10">
    <name type="scientific">Nesterenkonia cremea</name>
    <dbReference type="NCBI Taxonomy" id="1882340"/>
    <lineage>
        <taxon>Bacteria</taxon>
        <taxon>Bacillati</taxon>
        <taxon>Actinomycetota</taxon>
        <taxon>Actinomycetes</taxon>
        <taxon>Micrococcales</taxon>
        <taxon>Micrococcaceae</taxon>
        <taxon>Nesterenkonia</taxon>
    </lineage>
</organism>
<evidence type="ECO:0000256" key="3">
    <source>
        <dbReference type="ARBA" id="ARBA00022630"/>
    </source>
</evidence>
<dbReference type="SUPFAM" id="SSF52402">
    <property type="entry name" value="Adenine nucleotide alpha hydrolases-like"/>
    <property type="match status" value="1"/>
</dbReference>
<dbReference type="GO" id="GO:0033539">
    <property type="term" value="P:fatty acid beta-oxidation using acyl-CoA dehydrogenase"/>
    <property type="evidence" value="ECO:0007669"/>
    <property type="project" value="TreeGrafter"/>
</dbReference>
<sequence>MTTALVFFDSLPADGSLSAGQKELLAAARGLGEVTVVTGASGEAAAQALDFAEISTVYTGDGEIAAPDAALVDLLETAVQESGAGVVLGSDVSETTDALARLAVRLDTGLITGGIAVETSGEQVVVTKPVLAGTYTTTASLADAAAGRPLLVTLRPNSIDAEQVAAALSPGAEPEVTGLPVNAGLGGGAAAEGQIEILERTELEKSERPSLTEARVVVAGGRGVEGDFGPLEELADELGAAIGASRAATDAGWIDHAAQVGQTGVTVSPQLYVSAGISGAVQQRSGMQTSQTIVAINKDEDAPVFEIADFGVVGDLFEVIPQMVEEIRRRKG</sequence>
<comment type="subunit">
    <text evidence="2">Heterodimer of an alpha and a beta subunit.</text>
</comment>
<evidence type="ECO:0000313" key="10">
    <source>
        <dbReference type="Proteomes" id="UP000633136"/>
    </source>
</evidence>
<dbReference type="InterPro" id="IPR014731">
    <property type="entry name" value="ETF_asu_C"/>
</dbReference>
<feature type="domain" description="Electron transfer flavoprotein alpha subunit C-terminal" evidence="7">
    <location>
        <begin position="211"/>
        <end position="288"/>
    </location>
</feature>
<evidence type="ECO:0000256" key="5">
    <source>
        <dbReference type="ARBA" id="ARBA00025649"/>
    </source>
</evidence>
<evidence type="ECO:0000256" key="1">
    <source>
        <dbReference type="ARBA" id="ARBA00005817"/>
    </source>
</evidence>
<comment type="cofactor">
    <cofactor evidence="6">
        <name>FAD</name>
        <dbReference type="ChEBI" id="CHEBI:57692"/>
    </cofactor>
    <text evidence="6">Binds 1 FAD per dimer.</text>
</comment>
<evidence type="ECO:0000256" key="4">
    <source>
        <dbReference type="ARBA" id="ARBA00022827"/>
    </source>
</evidence>
<evidence type="ECO:0000259" key="7">
    <source>
        <dbReference type="Pfam" id="PF00766"/>
    </source>
</evidence>
<comment type="function">
    <text evidence="5">The electron transfer flavoprotein serves as a specific electron acceptor for other dehydrogenases. It transfers the electrons to the main respiratory chain via ETF-ubiquinone oxidoreductase (ETF dehydrogenase).</text>
</comment>
<dbReference type="GO" id="GO:0050660">
    <property type="term" value="F:flavin adenine dinucleotide binding"/>
    <property type="evidence" value="ECO:0007669"/>
    <property type="project" value="InterPro"/>
</dbReference>
<keyword evidence="10" id="KW-1185">Reference proteome</keyword>
<protein>
    <submittedName>
        <fullName evidence="9">Electron transfer flavoprotein subunit alpha</fullName>
    </submittedName>
</protein>
<dbReference type="PANTHER" id="PTHR43153:SF1">
    <property type="entry name" value="ELECTRON TRANSFER FLAVOPROTEIN SUBUNIT ALPHA, MITOCHONDRIAL"/>
    <property type="match status" value="1"/>
</dbReference>
<feature type="binding site" evidence="6">
    <location>
        <position position="297"/>
    </location>
    <ligand>
        <name>FAD</name>
        <dbReference type="ChEBI" id="CHEBI:57692"/>
    </ligand>
</feature>
<reference evidence="9" key="1">
    <citation type="journal article" date="2014" name="Int. J. Syst. Evol. Microbiol.">
        <title>Complete genome sequence of Corynebacterium casei LMG S-19264T (=DSM 44701T), isolated from a smear-ripened cheese.</title>
        <authorList>
            <consortium name="US DOE Joint Genome Institute (JGI-PGF)"/>
            <person name="Walter F."/>
            <person name="Albersmeier A."/>
            <person name="Kalinowski J."/>
            <person name="Ruckert C."/>
        </authorList>
    </citation>
    <scope>NUCLEOTIDE SEQUENCE</scope>
    <source>
        <strain evidence="9">CGMCC 1.15388</strain>
    </source>
</reference>
<dbReference type="RefSeq" id="WP_188685837.1">
    <property type="nucleotide sequence ID" value="NZ_BMIS01000011.1"/>
</dbReference>
<dbReference type="AlphaFoldDB" id="A0A917ATX2"/>
<dbReference type="SUPFAM" id="SSF52467">
    <property type="entry name" value="DHS-like NAD/FAD-binding domain"/>
    <property type="match status" value="1"/>
</dbReference>
<dbReference type="Gene3D" id="3.40.50.1220">
    <property type="entry name" value="TPP-binding domain"/>
    <property type="match status" value="1"/>
</dbReference>
<dbReference type="FunFam" id="3.40.50.1220:FF:000001">
    <property type="entry name" value="Electron transfer flavoprotein, alpha subunit"/>
    <property type="match status" value="1"/>
</dbReference>
<feature type="binding site" evidence="6">
    <location>
        <position position="222"/>
    </location>
    <ligand>
        <name>FAD</name>
        <dbReference type="ChEBI" id="CHEBI:57692"/>
    </ligand>
</feature>
<dbReference type="InterPro" id="IPR014729">
    <property type="entry name" value="Rossmann-like_a/b/a_fold"/>
</dbReference>
<dbReference type="Pfam" id="PF00766">
    <property type="entry name" value="ETF_alpha"/>
    <property type="match status" value="1"/>
</dbReference>
<dbReference type="EMBL" id="BMIS01000011">
    <property type="protein sequence ID" value="GGE75147.1"/>
    <property type="molecule type" value="Genomic_DNA"/>
</dbReference>